<organism evidence="2 3">
    <name type="scientific">Amnibacterium soli</name>
    <dbReference type="NCBI Taxonomy" id="1282736"/>
    <lineage>
        <taxon>Bacteria</taxon>
        <taxon>Bacillati</taxon>
        <taxon>Actinomycetota</taxon>
        <taxon>Actinomycetes</taxon>
        <taxon>Micrococcales</taxon>
        <taxon>Microbacteriaceae</taxon>
        <taxon>Amnibacterium</taxon>
    </lineage>
</organism>
<sequence>MLGPRGARRPAPRPGLWLKGDLACLPTTAVMVSVESAGLQNRVRDGEAGLLAPETRDDRANSG</sequence>
<dbReference type="EMBL" id="BAABLP010000003">
    <property type="protein sequence ID" value="GAA4746654.1"/>
    <property type="molecule type" value="Genomic_DNA"/>
</dbReference>
<reference evidence="3" key="1">
    <citation type="journal article" date="2019" name="Int. J. Syst. Evol. Microbiol.">
        <title>The Global Catalogue of Microorganisms (GCM) 10K type strain sequencing project: providing services to taxonomists for standard genome sequencing and annotation.</title>
        <authorList>
            <consortium name="The Broad Institute Genomics Platform"/>
            <consortium name="The Broad Institute Genome Sequencing Center for Infectious Disease"/>
            <person name="Wu L."/>
            <person name="Ma J."/>
        </authorList>
    </citation>
    <scope>NUCLEOTIDE SEQUENCE [LARGE SCALE GENOMIC DNA]</scope>
    <source>
        <strain evidence="3">JCM 19015</strain>
    </source>
</reference>
<name>A0ABP8Z5N2_9MICO</name>
<evidence type="ECO:0000256" key="1">
    <source>
        <dbReference type="SAM" id="MobiDB-lite"/>
    </source>
</evidence>
<keyword evidence="3" id="KW-1185">Reference proteome</keyword>
<proteinExistence type="predicted"/>
<comment type="caution">
    <text evidence="2">The sequence shown here is derived from an EMBL/GenBank/DDBJ whole genome shotgun (WGS) entry which is preliminary data.</text>
</comment>
<accession>A0ABP8Z5N2</accession>
<feature type="compositionally biased region" description="Basic and acidic residues" evidence="1">
    <location>
        <begin position="54"/>
        <end position="63"/>
    </location>
</feature>
<gene>
    <name evidence="2" type="ORF">GCM10025783_18350</name>
</gene>
<feature type="region of interest" description="Disordered" evidence="1">
    <location>
        <begin position="42"/>
        <end position="63"/>
    </location>
</feature>
<evidence type="ECO:0000313" key="2">
    <source>
        <dbReference type="EMBL" id="GAA4746654.1"/>
    </source>
</evidence>
<evidence type="ECO:0000313" key="3">
    <source>
        <dbReference type="Proteomes" id="UP001500121"/>
    </source>
</evidence>
<dbReference type="Proteomes" id="UP001500121">
    <property type="component" value="Unassembled WGS sequence"/>
</dbReference>
<protein>
    <submittedName>
        <fullName evidence="2">Uncharacterized protein</fullName>
    </submittedName>
</protein>